<dbReference type="Proteomes" id="UP000217265">
    <property type="component" value="Chromosome"/>
</dbReference>
<sequence length="145" mass="16386">MRDSARIPAVLAAIHNVWKRNPDLRLAQLIVTAASQSGRSVECPELFSLGDEDLIRGLSNYDHRPLPPSRPKEEHPNDRFWSGDHIDGITLTLNQHVRFIQGEHAGREGFVISLEALTPEPTFRVERMDDGFDVVIPQSWLQAVE</sequence>
<dbReference type="EMBL" id="CP023344">
    <property type="protein sequence ID" value="ATC65149.1"/>
    <property type="molecule type" value="Genomic_DNA"/>
</dbReference>
<reference evidence="1 2" key="1">
    <citation type="submission" date="2017-09" db="EMBL/GenBank/DDBJ databases">
        <title>Complete genome sequence of Verrucomicrobial strain HZ-65, isolated from freshwater.</title>
        <authorList>
            <person name="Choi A."/>
        </authorList>
    </citation>
    <scope>NUCLEOTIDE SEQUENCE [LARGE SCALE GENOMIC DNA]</scope>
    <source>
        <strain evidence="1 2">HZ-65</strain>
    </source>
</reference>
<proteinExistence type="predicted"/>
<dbReference type="AlphaFoldDB" id="A0A290Q927"/>
<dbReference type="KEGG" id="vbh:CMV30_14965"/>
<evidence type="ECO:0000313" key="1">
    <source>
        <dbReference type="EMBL" id="ATC65149.1"/>
    </source>
</evidence>
<keyword evidence="2" id="KW-1185">Reference proteome</keyword>
<protein>
    <submittedName>
        <fullName evidence="1">Uncharacterized protein</fullName>
    </submittedName>
</protein>
<gene>
    <name evidence="1" type="ORF">CMV30_14965</name>
</gene>
<organism evidence="1 2">
    <name type="scientific">Nibricoccus aquaticus</name>
    <dbReference type="NCBI Taxonomy" id="2576891"/>
    <lineage>
        <taxon>Bacteria</taxon>
        <taxon>Pseudomonadati</taxon>
        <taxon>Verrucomicrobiota</taxon>
        <taxon>Opitutia</taxon>
        <taxon>Opitutales</taxon>
        <taxon>Opitutaceae</taxon>
        <taxon>Nibricoccus</taxon>
    </lineage>
</organism>
<name>A0A290Q927_9BACT</name>
<dbReference type="OrthoDB" id="5197970at2"/>
<accession>A0A290Q927</accession>
<evidence type="ECO:0000313" key="2">
    <source>
        <dbReference type="Proteomes" id="UP000217265"/>
    </source>
</evidence>
<dbReference type="RefSeq" id="WP_096056780.1">
    <property type="nucleotide sequence ID" value="NZ_CP023344.1"/>
</dbReference>